<name>A0A1T4W5P8_9GAMM</name>
<sequence length="78" mass="8524">MASLLLIGTLAGQPAMNADVHLTVDSSSYRTHTKRLELPAGTYKACAKLKDRKERCRTVLVQAGTDNAVEIPLDIKEQ</sequence>
<protein>
    <recommendedName>
        <fullName evidence="3">PEGA domain-containing protein</fullName>
    </recommendedName>
</protein>
<dbReference type="STRING" id="92487.SAMN02745130_01049"/>
<keyword evidence="2" id="KW-1185">Reference proteome</keyword>
<organism evidence="1 2">
    <name type="scientific">Thiothrix eikelboomii</name>
    <dbReference type="NCBI Taxonomy" id="92487"/>
    <lineage>
        <taxon>Bacteria</taxon>
        <taxon>Pseudomonadati</taxon>
        <taxon>Pseudomonadota</taxon>
        <taxon>Gammaproteobacteria</taxon>
        <taxon>Thiotrichales</taxon>
        <taxon>Thiotrichaceae</taxon>
        <taxon>Thiothrix</taxon>
    </lineage>
</organism>
<dbReference type="EMBL" id="FUYB01000003">
    <property type="protein sequence ID" value="SKA72365.1"/>
    <property type="molecule type" value="Genomic_DNA"/>
</dbReference>
<dbReference type="OrthoDB" id="9852196at2"/>
<reference evidence="1 2" key="1">
    <citation type="submission" date="2017-02" db="EMBL/GenBank/DDBJ databases">
        <authorList>
            <person name="Peterson S.W."/>
        </authorList>
    </citation>
    <scope>NUCLEOTIDE SEQUENCE [LARGE SCALE GENOMIC DNA]</scope>
    <source>
        <strain evidence="1 2">ATCC 49788</strain>
    </source>
</reference>
<accession>A0A1T4W5P8</accession>
<dbReference type="RefSeq" id="WP_078921528.1">
    <property type="nucleotide sequence ID" value="NZ_FUYB01000003.1"/>
</dbReference>
<proteinExistence type="predicted"/>
<evidence type="ECO:0008006" key="3">
    <source>
        <dbReference type="Google" id="ProtNLM"/>
    </source>
</evidence>
<evidence type="ECO:0000313" key="1">
    <source>
        <dbReference type="EMBL" id="SKA72365.1"/>
    </source>
</evidence>
<evidence type="ECO:0000313" key="2">
    <source>
        <dbReference type="Proteomes" id="UP000190460"/>
    </source>
</evidence>
<gene>
    <name evidence="1" type="ORF">SAMN02745130_01049</name>
</gene>
<dbReference type="AlphaFoldDB" id="A0A1T4W5P8"/>
<dbReference type="Proteomes" id="UP000190460">
    <property type="component" value="Unassembled WGS sequence"/>
</dbReference>